<dbReference type="Gene3D" id="1.10.940.10">
    <property type="entry name" value="NusB-like"/>
    <property type="match status" value="1"/>
</dbReference>
<dbReference type="GO" id="GO:0003723">
    <property type="term" value="F:RNA binding"/>
    <property type="evidence" value="ECO:0007669"/>
    <property type="project" value="UniProtKB-UniRule"/>
</dbReference>
<evidence type="ECO:0000256" key="1">
    <source>
        <dbReference type="ARBA" id="ARBA00002724"/>
    </source>
</evidence>
<dbReference type="InterPro" id="IPR029063">
    <property type="entry name" value="SAM-dependent_MTases_sf"/>
</dbReference>
<name>A0A9E8LVV8_9BACI</name>
<reference evidence="15" key="1">
    <citation type="submission" date="2022-09" db="EMBL/GenBank/DDBJ databases">
        <title>Complete Genomes of Fervidibacillus albus and Fervidibacillus halotolerans isolated from tidal flat sediments.</title>
        <authorList>
            <person name="Kwon K.K."/>
            <person name="Yang S.-H."/>
            <person name="Park M.J."/>
            <person name="Oh H.-M."/>
        </authorList>
    </citation>
    <scope>NUCLEOTIDE SEQUENCE</scope>
    <source>
        <strain evidence="15">MEBiC13591</strain>
    </source>
</reference>
<sequence length="447" mass="50433">MTKNKSIREVALNILESVEKNRAYSNLLLTHAIFQNDFSKKDAGLLTELTYGTLQRKITLDYYLQPFIQRKKIEPWVMHLLRLSVYQFAFLSKIPDHAIIHEAVEIGKKRGHKGIAGFINGVLRSIQRRGLPSIEAIDDPIEKLAIETSHPLWLVKRWIDQYGLEKTTAMCKENIRAPKQTARINRWKTSGDEVFHALKKEGLDVSKSEHLPDAIQSSNGNLATSNAFRNGLLSIQDESSMLVGFAVDPKEGERILDTCSAPGGKTTDVAERMNNTGTVIACDLHPHKLKLIEENKKRLGLANIETVVIDARKASTRFPLESFDCVFVDAPCSGFGVIRRKPEIKYTKTETDIRKLASIQREILHEAAKLVKKGGRLVYSTCTVDKEENEQVAMGFLKNHPDFERDENLAKRLPKSVEPFVQGNSLQLLPQDLQSDGFFIASFQKKV</sequence>
<dbReference type="AlphaFoldDB" id="A0A9E8LVV8"/>
<evidence type="ECO:0000313" key="15">
    <source>
        <dbReference type="EMBL" id="WAA10660.1"/>
    </source>
</evidence>
<dbReference type="FunFam" id="1.10.940.10:FF:000006">
    <property type="entry name" value="16S rRNA (Cytosine(967)-C(5))-methyltransferase RsmB"/>
    <property type="match status" value="1"/>
</dbReference>
<evidence type="ECO:0000256" key="9">
    <source>
        <dbReference type="ARBA" id="ARBA00022884"/>
    </source>
</evidence>
<dbReference type="NCBIfam" id="NF011494">
    <property type="entry name" value="PRK14902.1"/>
    <property type="match status" value="1"/>
</dbReference>
<dbReference type="InterPro" id="IPR035926">
    <property type="entry name" value="NusB-like_sf"/>
</dbReference>
<evidence type="ECO:0000256" key="7">
    <source>
        <dbReference type="ARBA" id="ARBA00022679"/>
    </source>
</evidence>
<gene>
    <name evidence="15" type="primary">rsmB</name>
    <name evidence="15" type="ORF">OE104_04910</name>
</gene>
<accession>A0A9E8LVV8</accession>
<evidence type="ECO:0000256" key="6">
    <source>
        <dbReference type="ARBA" id="ARBA00022603"/>
    </source>
</evidence>
<evidence type="ECO:0000256" key="13">
    <source>
        <dbReference type="PROSITE-ProRule" id="PRU01023"/>
    </source>
</evidence>
<dbReference type="InterPro" id="IPR049560">
    <property type="entry name" value="MeTrfase_RsmB-F_NOP2_cat"/>
</dbReference>
<dbReference type="NCBIfam" id="TIGR00563">
    <property type="entry name" value="rsmB"/>
    <property type="match status" value="1"/>
</dbReference>
<dbReference type="PANTHER" id="PTHR22807:SF53">
    <property type="entry name" value="RIBOSOMAL RNA SMALL SUBUNIT METHYLTRANSFERASE B-RELATED"/>
    <property type="match status" value="1"/>
</dbReference>
<dbReference type="Gene3D" id="3.30.70.1170">
    <property type="entry name" value="Sun protein, domain 3"/>
    <property type="match status" value="1"/>
</dbReference>
<comment type="catalytic activity">
    <reaction evidence="12">
        <text>cytidine(967) in 16S rRNA + S-adenosyl-L-methionine = 5-methylcytidine(967) in 16S rRNA + S-adenosyl-L-homocysteine + H(+)</text>
        <dbReference type="Rhea" id="RHEA:42748"/>
        <dbReference type="Rhea" id="RHEA-COMP:10219"/>
        <dbReference type="Rhea" id="RHEA-COMP:10220"/>
        <dbReference type="ChEBI" id="CHEBI:15378"/>
        <dbReference type="ChEBI" id="CHEBI:57856"/>
        <dbReference type="ChEBI" id="CHEBI:59789"/>
        <dbReference type="ChEBI" id="CHEBI:74483"/>
        <dbReference type="ChEBI" id="CHEBI:82748"/>
        <dbReference type="EC" id="2.1.1.176"/>
    </reaction>
</comment>
<keyword evidence="5" id="KW-0698">rRNA processing</keyword>
<dbReference type="EC" id="2.1.1.176" evidence="3"/>
<evidence type="ECO:0000313" key="16">
    <source>
        <dbReference type="Proteomes" id="UP001164718"/>
    </source>
</evidence>
<protein>
    <recommendedName>
        <fullName evidence="3">16S rRNA (cytosine(967)-C(5))-methyltransferase</fullName>
        <ecNumber evidence="3">2.1.1.176</ecNumber>
    </recommendedName>
    <alternativeName>
        <fullName evidence="10">16S rRNA m5C967 methyltransferase</fullName>
    </alternativeName>
    <alternativeName>
        <fullName evidence="11">rRNA (cytosine-C(5)-)-methyltransferase RsmB</fullName>
    </alternativeName>
</protein>
<evidence type="ECO:0000256" key="11">
    <source>
        <dbReference type="ARBA" id="ARBA00031088"/>
    </source>
</evidence>
<dbReference type="RefSeq" id="WP_275418458.1">
    <property type="nucleotide sequence ID" value="NZ_CP106878.1"/>
</dbReference>
<evidence type="ECO:0000259" key="14">
    <source>
        <dbReference type="PROSITE" id="PS51686"/>
    </source>
</evidence>
<dbReference type="CDD" id="cd02440">
    <property type="entry name" value="AdoMet_MTases"/>
    <property type="match status" value="1"/>
</dbReference>
<feature type="domain" description="SAM-dependent MTase RsmB/NOP-type" evidence="14">
    <location>
        <begin position="170"/>
        <end position="446"/>
    </location>
</feature>
<keyword evidence="7 13" id="KW-0808">Transferase</keyword>
<evidence type="ECO:0000256" key="10">
    <source>
        <dbReference type="ARBA" id="ARBA00030399"/>
    </source>
</evidence>
<dbReference type="Pfam" id="PF22458">
    <property type="entry name" value="RsmF-B_ferredox"/>
    <property type="match status" value="1"/>
</dbReference>
<dbReference type="GO" id="GO:0008649">
    <property type="term" value="F:rRNA methyltransferase activity"/>
    <property type="evidence" value="ECO:0007669"/>
    <property type="project" value="InterPro"/>
</dbReference>
<evidence type="ECO:0000256" key="4">
    <source>
        <dbReference type="ARBA" id="ARBA00022490"/>
    </source>
</evidence>
<dbReference type="GO" id="GO:0005737">
    <property type="term" value="C:cytoplasm"/>
    <property type="evidence" value="ECO:0007669"/>
    <property type="project" value="UniProtKB-SubCell"/>
</dbReference>
<keyword evidence="8 13" id="KW-0949">S-adenosyl-L-methionine</keyword>
<dbReference type="SUPFAM" id="SSF53335">
    <property type="entry name" value="S-adenosyl-L-methionine-dependent methyltransferases"/>
    <property type="match status" value="1"/>
</dbReference>
<dbReference type="InterPro" id="IPR006027">
    <property type="entry name" value="NusB_RsmB_TIM44"/>
</dbReference>
<keyword evidence="16" id="KW-1185">Reference proteome</keyword>
<dbReference type="InterPro" id="IPR023267">
    <property type="entry name" value="RCMT"/>
</dbReference>
<dbReference type="PROSITE" id="PS51686">
    <property type="entry name" value="SAM_MT_RSMB_NOP"/>
    <property type="match status" value="1"/>
</dbReference>
<comment type="similarity">
    <text evidence="13">Belongs to the class I-like SAM-binding methyltransferase superfamily. RsmB/NOP family.</text>
</comment>
<dbReference type="PANTHER" id="PTHR22807">
    <property type="entry name" value="NOP2 YEAST -RELATED NOL1/NOP2/FMU SUN DOMAIN-CONTAINING"/>
    <property type="match status" value="1"/>
</dbReference>
<proteinExistence type="inferred from homology"/>
<feature type="binding site" evidence="13">
    <location>
        <begin position="259"/>
        <end position="265"/>
    </location>
    <ligand>
        <name>S-adenosyl-L-methionine</name>
        <dbReference type="ChEBI" id="CHEBI:59789"/>
    </ligand>
</feature>
<evidence type="ECO:0000256" key="2">
    <source>
        <dbReference type="ARBA" id="ARBA00004496"/>
    </source>
</evidence>
<dbReference type="SUPFAM" id="SSF48013">
    <property type="entry name" value="NusB-like"/>
    <property type="match status" value="1"/>
</dbReference>
<comment type="function">
    <text evidence="1">Specifically methylates the cytosine at position 967 (m5C967) of 16S rRNA.</text>
</comment>
<keyword evidence="4" id="KW-0963">Cytoplasm</keyword>
<feature type="active site" description="Nucleophile" evidence="13">
    <location>
        <position position="382"/>
    </location>
</feature>
<dbReference type="Proteomes" id="UP001164718">
    <property type="component" value="Chromosome"/>
</dbReference>
<dbReference type="KEGG" id="faf:OE104_04910"/>
<dbReference type="Pfam" id="PF01029">
    <property type="entry name" value="NusB"/>
    <property type="match status" value="1"/>
</dbReference>
<evidence type="ECO:0000256" key="12">
    <source>
        <dbReference type="ARBA" id="ARBA00047283"/>
    </source>
</evidence>
<feature type="binding site" evidence="13">
    <location>
        <position position="310"/>
    </location>
    <ligand>
        <name>S-adenosyl-L-methionine</name>
        <dbReference type="ChEBI" id="CHEBI:59789"/>
    </ligand>
</feature>
<organism evidence="15 16">
    <name type="scientific">Fervidibacillus albus</name>
    <dbReference type="NCBI Taxonomy" id="2980026"/>
    <lineage>
        <taxon>Bacteria</taxon>
        <taxon>Bacillati</taxon>
        <taxon>Bacillota</taxon>
        <taxon>Bacilli</taxon>
        <taxon>Bacillales</taxon>
        <taxon>Bacillaceae</taxon>
        <taxon>Fervidibacillus</taxon>
    </lineage>
</organism>
<dbReference type="InterPro" id="IPR001678">
    <property type="entry name" value="MeTrfase_RsmB-F_NOP2_dom"/>
</dbReference>
<evidence type="ECO:0000256" key="8">
    <source>
        <dbReference type="ARBA" id="ARBA00022691"/>
    </source>
</evidence>
<feature type="binding site" evidence="13">
    <location>
        <position position="283"/>
    </location>
    <ligand>
        <name>S-adenosyl-L-methionine</name>
        <dbReference type="ChEBI" id="CHEBI:59789"/>
    </ligand>
</feature>
<dbReference type="FunFam" id="3.30.70.1170:FF:000003">
    <property type="entry name" value="16S rRNA (Cytosine(967)-C(5))-methyltransferase RsmB"/>
    <property type="match status" value="1"/>
</dbReference>
<dbReference type="InterPro" id="IPR054728">
    <property type="entry name" value="RsmB-like_ferredoxin"/>
</dbReference>
<dbReference type="PRINTS" id="PR02008">
    <property type="entry name" value="RCMTFAMILY"/>
</dbReference>
<dbReference type="GO" id="GO:0006355">
    <property type="term" value="P:regulation of DNA-templated transcription"/>
    <property type="evidence" value="ECO:0007669"/>
    <property type="project" value="InterPro"/>
</dbReference>
<evidence type="ECO:0000256" key="3">
    <source>
        <dbReference type="ARBA" id="ARBA00012140"/>
    </source>
</evidence>
<dbReference type="InterPro" id="IPR004573">
    <property type="entry name" value="rRNA_ssu_MeTfrase_B"/>
</dbReference>
<keyword evidence="9 13" id="KW-0694">RNA-binding</keyword>
<dbReference type="EMBL" id="CP106878">
    <property type="protein sequence ID" value="WAA10660.1"/>
    <property type="molecule type" value="Genomic_DNA"/>
</dbReference>
<dbReference type="Gene3D" id="3.40.50.150">
    <property type="entry name" value="Vaccinia Virus protein VP39"/>
    <property type="match status" value="1"/>
</dbReference>
<feature type="binding site" evidence="13">
    <location>
        <position position="329"/>
    </location>
    <ligand>
        <name>S-adenosyl-L-methionine</name>
        <dbReference type="ChEBI" id="CHEBI:59789"/>
    </ligand>
</feature>
<evidence type="ECO:0000256" key="5">
    <source>
        <dbReference type="ARBA" id="ARBA00022552"/>
    </source>
</evidence>
<comment type="subcellular location">
    <subcellularLocation>
        <location evidence="2">Cytoplasm</location>
    </subcellularLocation>
</comment>
<keyword evidence="6 13" id="KW-0489">Methyltransferase</keyword>
<dbReference type="Pfam" id="PF01189">
    <property type="entry name" value="Methyltr_RsmB-F"/>
    <property type="match status" value="1"/>
</dbReference>
<dbReference type="FunFam" id="3.40.50.150:FF:000022">
    <property type="entry name" value="Ribosomal RNA small subunit methyltransferase B"/>
    <property type="match status" value="1"/>
</dbReference>